<reference evidence="1" key="1">
    <citation type="journal article" date="2014" name="Int. J. Syst. Evol. Microbiol.">
        <title>Complete genome sequence of Corynebacterium casei LMG S-19264T (=DSM 44701T), isolated from a smear-ripened cheese.</title>
        <authorList>
            <consortium name="US DOE Joint Genome Institute (JGI-PGF)"/>
            <person name="Walter F."/>
            <person name="Albersmeier A."/>
            <person name="Kalinowski J."/>
            <person name="Ruckert C."/>
        </authorList>
    </citation>
    <scope>NUCLEOTIDE SEQUENCE</scope>
    <source>
        <strain evidence="1">CGMCC 1.15758</strain>
    </source>
</reference>
<gene>
    <name evidence="1" type="ORF">GCM10010995_14720</name>
</gene>
<protein>
    <submittedName>
        <fullName evidence="1">Uncharacterized protein</fullName>
    </submittedName>
</protein>
<dbReference type="Proteomes" id="UP000636949">
    <property type="component" value="Unassembled WGS sequence"/>
</dbReference>
<dbReference type="RefSeq" id="WP_117002716.1">
    <property type="nucleotide sequence ID" value="NZ_BMJS01000015.1"/>
</dbReference>
<comment type="caution">
    <text evidence="1">The sequence shown here is derived from an EMBL/GenBank/DDBJ whole genome shotgun (WGS) entry which is preliminary data.</text>
</comment>
<sequence>MLSSISSGLNRSQGLTINEKDFLPILDCYRGRDSESTVPITAGFEISDPKQTGYLWWRKLKIDLVNDVFNKKNMYSVSGRYLAAQTPVSSSVYCKYCVYLAEPLERYLRIVAKRANNYVKGAAPQRMWVAMENYGWMMDLASKNFDYNTLLSFLNRLKLWKRLTVRSNVTGTSPLGGGKGDCYKAFVELYDKGVRVFAKLNTHLLTRSYYSKFEAAKNVVTSVARLAESFTLSSTFLADKFINQFDQMCHVSTYKTSADKVDRVKAKLTDLKSIVRNEDLLYLYAVNNTEDQVDNFDDGISPYRKLLYLYDGMSKGGATKVDNTAFLKEASTFFSDGQASQQLEALNIVDNYAPSKHTQISRGNANVSKKKLQKIFTEKNEYVAYAIERVYNQVYPNRENINWDILHDTESYVKEKTITIKYAISKIDRTNNNDVGSQAVEKQITESKNELNKTISNDLKELNLVKENLSRYFSRFYWLKETHEEKIRTKFSSLSTLLKPVADNEGGESLEDRLKKLLKLYNETDVIVKDAVNQIETDLKAYIYNYTPNNTTHFKKGANFDVLMANVLNKFLDAKQKKKIYSDSEVSFRFGSNIITSDGRLHLELLANYLIVITKQIELLLQVPLLNFMLLIIQEYGDRIFAKAINIGSDQNLNLKKIESCFSELDTRIKKLMEDASKRMLVLGEDVGLIRNDGDKLLSSTNQGYEIAKSFERGLNRYGRISQEIAFQTKVRKQFANQGEDITIAKVREFFHNNSDEVQVSINEDYQYIGQFMEKLSRYADSDYHADYVDLDEASNDREVISKIRKTLDKHNRDTTTDYLASLNTLC</sequence>
<dbReference type="AlphaFoldDB" id="A0A8J2Z4X6"/>
<dbReference type="EMBL" id="BMJS01000015">
    <property type="protein sequence ID" value="GGF98521.1"/>
    <property type="molecule type" value="Genomic_DNA"/>
</dbReference>
<reference evidence="1" key="2">
    <citation type="submission" date="2020-09" db="EMBL/GenBank/DDBJ databases">
        <authorList>
            <person name="Sun Q."/>
            <person name="Zhou Y."/>
        </authorList>
    </citation>
    <scope>NUCLEOTIDE SEQUENCE</scope>
    <source>
        <strain evidence="1">CGMCC 1.15758</strain>
    </source>
</reference>
<proteinExistence type="predicted"/>
<keyword evidence="2" id="KW-1185">Reference proteome</keyword>
<organism evidence="1 2">
    <name type="scientific">Cysteiniphilum litorale</name>
    <dbReference type="NCBI Taxonomy" id="2056700"/>
    <lineage>
        <taxon>Bacteria</taxon>
        <taxon>Pseudomonadati</taxon>
        <taxon>Pseudomonadota</taxon>
        <taxon>Gammaproteobacteria</taxon>
        <taxon>Thiotrichales</taxon>
        <taxon>Fastidiosibacteraceae</taxon>
        <taxon>Cysteiniphilum</taxon>
    </lineage>
</organism>
<evidence type="ECO:0000313" key="2">
    <source>
        <dbReference type="Proteomes" id="UP000636949"/>
    </source>
</evidence>
<name>A0A8J2Z4X6_9GAMM</name>
<accession>A0A8J2Z4X6</accession>
<evidence type="ECO:0000313" key="1">
    <source>
        <dbReference type="EMBL" id="GGF98521.1"/>
    </source>
</evidence>